<dbReference type="EMBL" id="VTPC01006294">
    <property type="protein sequence ID" value="KAF2895051.1"/>
    <property type="molecule type" value="Genomic_DNA"/>
</dbReference>
<dbReference type="AlphaFoldDB" id="A0A8K0GDI6"/>
<dbReference type="Gene3D" id="3.60.10.10">
    <property type="entry name" value="Endonuclease/exonuclease/phosphatase"/>
    <property type="match status" value="1"/>
</dbReference>
<gene>
    <name evidence="1" type="ORF">ILUMI_11124</name>
</gene>
<accession>A0A8K0GDI6</accession>
<dbReference type="Proteomes" id="UP000801492">
    <property type="component" value="Unassembled WGS sequence"/>
</dbReference>
<evidence type="ECO:0008006" key="3">
    <source>
        <dbReference type="Google" id="ProtNLM"/>
    </source>
</evidence>
<organism evidence="1 2">
    <name type="scientific">Ignelater luminosus</name>
    <name type="common">Cucubano</name>
    <name type="synonym">Pyrophorus luminosus</name>
    <dbReference type="NCBI Taxonomy" id="2038154"/>
    <lineage>
        <taxon>Eukaryota</taxon>
        <taxon>Metazoa</taxon>
        <taxon>Ecdysozoa</taxon>
        <taxon>Arthropoda</taxon>
        <taxon>Hexapoda</taxon>
        <taxon>Insecta</taxon>
        <taxon>Pterygota</taxon>
        <taxon>Neoptera</taxon>
        <taxon>Endopterygota</taxon>
        <taxon>Coleoptera</taxon>
        <taxon>Polyphaga</taxon>
        <taxon>Elateriformia</taxon>
        <taxon>Elateroidea</taxon>
        <taxon>Elateridae</taxon>
        <taxon>Agrypninae</taxon>
        <taxon>Pyrophorini</taxon>
        <taxon>Ignelater</taxon>
    </lineage>
</organism>
<protein>
    <recommendedName>
        <fullName evidence="3">Craniofacial development protein 2-like</fullName>
    </recommendedName>
</protein>
<dbReference type="OrthoDB" id="6742806at2759"/>
<dbReference type="InterPro" id="IPR036691">
    <property type="entry name" value="Endo/exonu/phosph_ase_sf"/>
</dbReference>
<dbReference type="SUPFAM" id="SSF56219">
    <property type="entry name" value="DNase I-like"/>
    <property type="match status" value="1"/>
</dbReference>
<sequence length="183" mass="21261">MKTLIDENEQLKKSVKQHAEKMDVRTIKETGKIIEIRAAPRKYGISTPALQEIRWQGKSEIKTKKFATIYSGEEKGGQKGVAFIVFGTMTERIIKTRLINGRMVYINTEMDPYNLSLLNVYAPSKNAKEEEKEKFYEEAEKEYTTIPKEDAIIILGDLNAQIEKRWKEKWNQELNGSEQRTRT</sequence>
<reference evidence="1" key="1">
    <citation type="submission" date="2019-08" db="EMBL/GenBank/DDBJ databases">
        <title>The genome of the North American firefly Photinus pyralis.</title>
        <authorList>
            <consortium name="Photinus pyralis genome working group"/>
            <person name="Fallon T.R."/>
            <person name="Sander Lower S.E."/>
            <person name="Weng J.-K."/>
        </authorList>
    </citation>
    <scope>NUCLEOTIDE SEQUENCE</scope>
    <source>
        <strain evidence="1">TRF0915ILg1</strain>
        <tissue evidence="1">Whole body</tissue>
    </source>
</reference>
<comment type="caution">
    <text evidence="1">The sequence shown here is derived from an EMBL/GenBank/DDBJ whole genome shotgun (WGS) entry which is preliminary data.</text>
</comment>
<name>A0A8K0GDI6_IGNLU</name>
<evidence type="ECO:0000313" key="1">
    <source>
        <dbReference type="EMBL" id="KAF2895051.1"/>
    </source>
</evidence>
<evidence type="ECO:0000313" key="2">
    <source>
        <dbReference type="Proteomes" id="UP000801492"/>
    </source>
</evidence>
<proteinExistence type="predicted"/>
<keyword evidence="2" id="KW-1185">Reference proteome</keyword>